<dbReference type="Proteomes" id="UP000007800">
    <property type="component" value="Unassembled WGS sequence"/>
</dbReference>
<feature type="compositionally biased region" description="Basic and acidic residues" evidence="1">
    <location>
        <begin position="765"/>
        <end position="802"/>
    </location>
</feature>
<dbReference type="InParanoid" id="C5LSJ6"/>
<feature type="region of interest" description="Disordered" evidence="1">
    <location>
        <begin position="701"/>
        <end position="834"/>
    </location>
</feature>
<dbReference type="GeneID" id="9049979"/>
<sequence length="834" mass="93883">MSVNADTSLGGGSRRQANRYELAALTRVVAAVPKTDSRWGFRSGARDKILRHSGVDFIHAPYSNAELNRLEEAVEDTRASLGWDEDKTWKYIRESAGRNNQEKFWPTLFAKARLPHRSCESMQQTIRRHLVPDKYYRDNRRLTEEEKKLLAEVQRGEVKMSLAELSEMMELPKYVIDDYMGILRRGFNQGVSSRSVEEEEERVGLPPFKERSRWLCAALVKVYGVAFPFHLEPDPIKTPELVKVYKKIAQANYPDTPLVESICNPRQFNNGFRAAIKKANKYAWDKLNNKDAYCQHIVRRLADATEGKLKSLDGSINPFPALILEQVPWRLVAPCWNGEAAKDFFKTVLIEKLTRKSSSDIPFDKLIDELWDAWQLSEEESVEEKQSAEEYERHVRTFIAAVAVSVEKSLRGKVPKSYQLDEVPEVEGWSRAAKTRERKGNKRRVLEEEAAAPNTVVLEPSEGSGGDARATVEVESVEEKSQEGTKHEEPAAGSVSQFSKEERCRLLALALIDQYGVDFEFPHDDDVAALESIRSRFERYLGLRGVYCKVERAEVVSLLKHIIRQGTRAAWDALEHWEAFSRYLIRRVHAAVHGTLRDKRTGKALARPASREEIPWKHIAPCWNPKGIRSVFADSVMPVLNEEDVGSMSLDGVVDSLWEAWELPASDGGEEAEAYIEFEKAVREHFISLAAAADPTVRARISKKTPAEVQEKRQARSSEKGSVRSSENGPVRSSKNGPVRSSENGPVRSSEKGPVRSSENGPVRSSEKGPVRSSEKGPVRSSEKGPVRSSEKAARRMSEKGPEVAATAAPSRKRLSDLLKGAAKHASKRRKVPH</sequence>
<accession>C5LSJ6</accession>
<feature type="region of interest" description="Disordered" evidence="1">
    <location>
        <begin position="431"/>
        <end position="496"/>
    </location>
</feature>
<name>C5LSJ6_PERM5</name>
<feature type="compositionally biased region" description="Basic residues" evidence="1">
    <location>
        <begin position="822"/>
        <end position="834"/>
    </location>
</feature>
<dbReference type="EMBL" id="GG685191">
    <property type="protein sequence ID" value="EER00237.1"/>
    <property type="molecule type" value="Genomic_DNA"/>
</dbReference>
<evidence type="ECO:0000256" key="1">
    <source>
        <dbReference type="SAM" id="MobiDB-lite"/>
    </source>
</evidence>
<evidence type="ECO:0000313" key="2">
    <source>
        <dbReference type="EMBL" id="EER00237.1"/>
    </source>
</evidence>
<protein>
    <submittedName>
        <fullName evidence="2">Uncharacterized protein</fullName>
    </submittedName>
</protein>
<gene>
    <name evidence="2" type="ORF">Pmar_PMAR017095</name>
</gene>
<dbReference type="OMA" id="WEAWELP"/>
<evidence type="ECO:0000313" key="3">
    <source>
        <dbReference type="Proteomes" id="UP000007800"/>
    </source>
</evidence>
<feature type="compositionally biased region" description="Basic and acidic residues" evidence="1">
    <location>
        <begin position="705"/>
        <end position="722"/>
    </location>
</feature>
<reference evidence="2 3" key="1">
    <citation type="submission" date="2008-07" db="EMBL/GenBank/DDBJ databases">
        <authorList>
            <person name="El-Sayed N."/>
            <person name="Caler E."/>
            <person name="Inman J."/>
            <person name="Amedeo P."/>
            <person name="Hass B."/>
            <person name="Wortman J."/>
        </authorList>
    </citation>
    <scope>NUCLEOTIDE SEQUENCE [LARGE SCALE GENOMIC DNA]</scope>
    <source>
        <strain evidence="3">ATCC 50983 / TXsc</strain>
    </source>
</reference>
<dbReference type="AlphaFoldDB" id="C5LSJ6"/>
<feature type="compositionally biased region" description="Polar residues" evidence="1">
    <location>
        <begin position="723"/>
        <end position="744"/>
    </location>
</feature>
<organism evidence="3">
    <name type="scientific">Perkinsus marinus (strain ATCC 50983 / TXsc)</name>
    <dbReference type="NCBI Taxonomy" id="423536"/>
    <lineage>
        <taxon>Eukaryota</taxon>
        <taxon>Sar</taxon>
        <taxon>Alveolata</taxon>
        <taxon>Perkinsozoa</taxon>
        <taxon>Perkinsea</taxon>
        <taxon>Perkinsida</taxon>
        <taxon>Perkinsidae</taxon>
        <taxon>Perkinsus</taxon>
    </lineage>
</organism>
<feature type="compositionally biased region" description="Basic and acidic residues" evidence="1">
    <location>
        <begin position="477"/>
        <end position="490"/>
    </location>
</feature>
<dbReference type="RefSeq" id="XP_002767519.1">
    <property type="nucleotide sequence ID" value="XM_002767473.1"/>
</dbReference>
<dbReference type="OrthoDB" id="10544242at2759"/>
<proteinExistence type="predicted"/>
<keyword evidence="3" id="KW-1185">Reference proteome</keyword>